<reference evidence="3 4" key="1">
    <citation type="submission" date="2016-06" db="EMBL/GenBank/DDBJ databases">
        <title>Genome sequence of halotolerant plant growth promoting strain of Halomonas elongata HEK1 isolated from salterns of Rann of Kutch, Gujarat, India.</title>
        <authorList>
            <person name="Gaba S."/>
            <person name="Singh R.N."/>
            <person name="Abrol S."/>
            <person name="Kaushik R."/>
            <person name="Saxena A.K."/>
        </authorList>
    </citation>
    <scope>NUCLEOTIDE SEQUENCE [LARGE SCALE GENOMIC DNA]</scope>
    <source>
        <strain evidence="3 4">HEK1</strain>
    </source>
</reference>
<organism evidence="3 4">
    <name type="scientific">Halomonas elongata</name>
    <dbReference type="NCBI Taxonomy" id="2746"/>
    <lineage>
        <taxon>Bacteria</taxon>
        <taxon>Pseudomonadati</taxon>
        <taxon>Pseudomonadota</taxon>
        <taxon>Gammaproteobacteria</taxon>
        <taxon>Oceanospirillales</taxon>
        <taxon>Halomonadaceae</taxon>
        <taxon>Halomonas</taxon>
    </lineage>
</organism>
<dbReference type="InterPro" id="IPR011990">
    <property type="entry name" value="TPR-like_helical_dom_sf"/>
</dbReference>
<evidence type="ECO:0000313" key="4">
    <source>
        <dbReference type="Proteomes" id="UP000092504"/>
    </source>
</evidence>
<dbReference type="AlphaFoldDB" id="A0A1B8P5S0"/>
<evidence type="ECO:0000256" key="1">
    <source>
        <dbReference type="SAM" id="MobiDB-lite"/>
    </source>
</evidence>
<feature type="chain" id="PRO_5008611382" evidence="2">
    <location>
        <begin position="24"/>
        <end position="211"/>
    </location>
</feature>
<keyword evidence="2" id="KW-0732">Signal</keyword>
<comment type="caution">
    <text evidence="3">The sequence shown here is derived from an EMBL/GenBank/DDBJ whole genome shotgun (WGS) entry which is preliminary data.</text>
</comment>
<feature type="region of interest" description="Disordered" evidence="1">
    <location>
        <begin position="183"/>
        <end position="211"/>
    </location>
</feature>
<dbReference type="Proteomes" id="UP000092504">
    <property type="component" value="Unassembled WGS sequence"/>
</dbReference>
<proteinExistence type="predicted"/>
<evidence type="ECO:0000313" key="3">
    <source>
        <dbReference type="EMBL" id="OBX37570.1"/>
    </source>
</evidence>
<dbReference type="EMBL" id="MAJD01000001">
    <property type="protein sequence ID" value="OBX37570.1"/>
    <property type="molecule type" value="Genomic_DNA"/>
</dbReference>
<gene>
    <name evidence="3" type="ORF">A8U91_01942</name>
</gene>
<accession>A0A1B8P5S0</accession>
<dbReference type="Gene3D" id="1.25.40.10">
    <property type="entry name" value="Tetratricopeptide repeat domain"/>
    <property type="match status" value="1"/>
</dbReference>
<name>A0A1B8P5S0_HALEL</name>
<feature type="signal peptide" evidence="2">
    <location>
        <begin position="1"/>
        <end position="23"/>
    </location>
</feature>
<dbReference type="PATRIC" id="fig|2746.7.peg.1989"/>
<protein>
    <submittedName>
        <fullName evidence="3">Uncharacterized protein</fullName>
    </submittedName>
</protein>
<dbReference type="SUPFAM" id="SSF48452">
    <property type="entry name" value="TPR-like"/>
    <property type="match status" value="1"/>
</dbReference>
<sequence length="211" mass="23315">MSRRHLLATVLCLGLGIAPVVQAWENEIFSLRNRWENITTAMDETRRADALSSLAGEAGALAEANPDTSEVLVWQGIILASLAREVGGLDALGPAKDARRVLEHAIEIDPQGYHGSAYVTLGALYDRAPGWPVAFGDDDTAERMFQRALEIRPEGIDVHYYYAAFLADEGRDAEALEHARRAMEGQAREGRQASDEVLRRQAKDMVERLED</sequence>
<evidence type="ECO:0000256" key="2">
    <source>
        <dbReference type="SAM" id="SignalP"/>
    </source>
</evidence>